<dbReference type="PIRSF" id="PIRSF038471">
    <property type="entry name" value="MreC"/>
    <property type="match status" value="1"/>
</dbReference>
<sequence length="273" mass="29494">MLELIRKYRFYLLTGAALLAALAFYSLSLRDKENASGFEIMVLDVFSPVYNVGAGVGGFFSNVWNDYIDLVNVREENKQLRDAVKVLNSRLIENGEALHENQRLRQLLELKAIQRAPSVAATVIGEDSSPWFKTLVINRGAVDGLQEGMPVMAANGVVGQVVKVAAGSSRVLLLTDNASGIASVVQRSRARGVVKGKGGGLCSLEFSLREEDVKVGDVVVTSGIGGIFPKGLVIGEVTMVRKGEYGIFQTITIRPAVNMAKLEEVLVMLQKAP</sequence>
<evidence type="ECO:0000259" key="6">
    <source>
        <dbReference type="Pfam" id="PF04085"/>
    </source>
</evidence>
<keyword evidence="3 5" id="KW-0133">Cell shape</keyword>
<dbReference type="Gene3D" id="2.40.10.350">
    <property type="entry name" value="Rod shape-determining protein MreC, domain 2"/>
    <property type="match status" value="1"/>
</dbReference>
<dbReference type="InterPro" id="IPR007221">
    <property type="entry name" value="MreC"/>
</dbReference>
<proteinExistence type="inferred from homology"/>
<dbReference type="RefSeq" id="WP_207162432.1">
    <property type="nucleotide sequence ID" value="NZ_CP071382.1"/>
</dbReference>
<evidence type="ECO:0000256" key="1">
    <source>
        <dbReference type="ARBA" id="ARBA00009369"/>
    </source>
</evidence>
<dbReference type="PANTHER" id="PTHR34138">
    <property type="entry name" value="CELL SHAPE-DETERMINING PROTEIN MREC"/>
    <property type="match status" value="1"/>
</dbReference>
<dbReference type="InterPro" id="IPR042177">
    <property type="entry name" value="Cell/Rod_1"/>
</dbReference>
<evidence type="ECO:0000256" key="3">
    <source>
        <dbReference type="ARBA" id="ARBA00022960"/>
    </source>
</evidence>
<dbReference type="Proteomes" id="UP000663651">
    <property type="component" value="Chromosome"/>
</dbReference>
<protein>
    <recommendedName>
        <fullName evidence="2 5">Cell shape-determining protein MreC</fullName>
    </recommendedName>
    <alternativeName>
        <fullName evidence="4 5">Cell shape protein MreC</fullName>
    </alternativeName>
</protein>
<dbReference type="NCBIfam" id="TIGR00219">
    <property type="entry name" value="mreC"/>
    <property type="match status" value="1"/>
</dbReference>
<dbReference type="EMBL" id="CP071382">
    <property type="protein sequence ID" value="QSV44623.1"/>
    <property type="molecule type" value="Genomic_DNA"/>
</dbReference>
<organism evidence="7 8">
    <name type="scientific">Geobacter benzoatilyticus</name>
    <dbReference type="NCBI Taxonomy" id="2815309"/>
    <lineage>
        <taxon>Bacteria</taxon>
        <taxon>Pseudomonadati</taxon>
        <taxon>Thermodesulfobacteriota</taxon>
        <taxon>Desulfuromonadia</taxon>
        <taxon>Geobacterales</taxon>
        <taxon>Geobacteraceae</taxon>
        <taxon>Geobacter</taxon>
    </lineage>
</organism>
<reference evidence="7 8" key="1">
    <citation type="submission" date="2021-03" db="EMBL/GenBank/DDBJ databases">
        <title>Geobacter metallireducens gen. nov. sp. nov., a microorganism capable of coupling the complete oxidation of organic compounds to the reduction of iron and other metals.</title>
        <authorList>
            <person name="Li Y."/>
        </authorList>
    </citation>
    <scope>NUCLEOTIDE SEQUENCE [LARGE SCALE GENOMIC DNA]</scope>
    <source>
        <strain evidence="7 8">Jerry-YX</strain>
    </source>
</reference>
<accession>A0ABX7PZQ6</accession>
<evidence type="ECO:0000256" key="5">
    <source>
        <dbReference type="PIRNR" id="PIRNR038471"/>
    </source>
</evidence>
<dbReference type="InterPro" id="IPR042175">
    <property type="entry name" value="Cell/Rod_MreC_2"/>
</dbReference>
<evidence type="ECO:0000313" key="7">
    <source>
        <dbReference type="EMBL" id="QSV44623.1"/>
    </source>
</evidence>
<name>A0ABX7PZQ6_9BACT</name>
<dbReference type="Gene3D" id="2.40.10.340">
    <property type="entry name" value="Rod shape-determining protein MreC, domain 1"/>
    <property type="match status" value="1"/>
</dbReference>
<dbReference type="Pfam" id="PF04085">
    <property type="entry name" value="MreC"/>
    <property type="match status" value="1"/>
</dbReference>
<dbReference type="PANTHER" id="PTHR34138:SF1">
    <property type="entry name" value="CELL SHAPE-DETERMINING PROTEIN MREC"/>
    <property type="match status" value="1"/>
</dbReference>
<comment type="similarity">
    <text evidence="1 5">Belongs to the MreC family.</text>
</comment>
<keyword evidence="8" id="KW-1185">Reference proteome</keyword>
<comment type="function">
    <text evidence="5">Involved in formation and maintenance of cell shape.</text>
</comment>
<gene>
    <name evidence="7" type="primary">mreC</name>
    <name evidence="7" type="ORF">JZM60_10630</name>
</gene>
<dbReference type="InterPro" id="IPR055342">
    <property type="entry name" value="MreC_beta-barrel_core"/>
</dbReference>
<feature type="domain" description="Rod shape-determining protein MreC beta-barrel core" evidence="6">
    <location>
        <begin position="123"/>
        <end position="268"/>
    </location>
</feature>
<evidence type="ECO:0000256" key="2">
    <source>
        <dbReference type="ARBA" id="ARBA00013855"/>
    </source>
</evidence>
<evidence type="ECO:0000256" key="4">
    <source>
        <dbReference type="ARBA" id="ARBA00032089"/>
    </source>
</evidence>
<evidence type="ECO:0000313" key="8">
    <source>
        <dbReference type="Proteomes" id="UP000663651"/>
    </source>
</evidence>